<feature type="transmembrane region" description="Helical" evidence="9">
    <location>
        <begin position="366"/>
        <end position="388"/>
    </location>
</feature>
<dbReference type="Gene3D" id="1.25.60.10">
    <property type="entry name" value="MgtE N-terminal domain-like"/>
    <property type="match status" value="1"/>
</dbReference>
<reference evidence="13 15" key="2">
    <citation type="submission" date="2017-03" db="EMBL/GenBank/DDBJ databases">
        <title>wgs assembly of Dolosigranulum pigrum KPL CDC strains.</title>
        <authorList>
            <person name="Brugger S.D."/>
            <person name="Pettigrew M."/>
            <person name="Kong Y."/>
            <person name="Lemon K.P."/>
        </authorList>
    </citation>
    <scope>NUCLEOTIDE SEQUENCE [LARGE SCALE GENOMIC DNA]</scope>
    <source>
        <strain evidence="13 15">KPL1931_CDC4294-98</strain>
    </source>
</reference>
<dbReference type="Pfam" id="PF03448">
    <property type="entry name" value="MgtE_N"/>
    <property type="match status" value="1"/>
</dbReference>
<evidence type="ECO:0000256" key="2">
    <source>
        <dbReference type="ARBA" id="ARBA00009749"/>
    </source>
</evidence>
<comment type="subunit">
    <text evidence="9">Homodimer.</text>
</comment>
<reference evidence="12 16" key="3">
    <citation type="submission" date="2019-07" db="EMBL/GenBank/DDBJ databases">
        <title>Genome assembly of a nasal isolate of Dolosigranulum pigrum from a chronic sinusitis patient.</title>
        <authorList>
            <person name="Baig S."/>
            <person name="Overballe-Petersen S."/>
            <person name="Kaspar U."/>
            <person name="Rendboe A."/>
            <person name="de Man T."/>
            <person name="Liu C."/>
            <person name="Price L.B."/>
            <person name="Stegger M."/>
            <person name="Becker K."/>
            <person name="Skytt Andersen P."/>
        </authorList>
    </citation>
    <scope>NUCLEOTIDE SEQUENCE [LARGE SCALE GENOMIC DNA]</scope>
    <source>
        <strain evidence="12 16">83VPs-KB5</strain>
    </source>
</reference>
<evidence type="ECO:0000256" key="5">
    <source>
        <dbReference type="ARBA" id="ARBA00022842"/>
    </source>
</evidence>
<evidence type="ECO:0000256" key="1">
    <source>
        <dbReference type="ARBA" id="ARBA00004141"/>
    </source>
</evidence>
<feature type="transmembrane region" description="Helical" evidence="9">
    <location>
        <begin position="294"/>
        <end position="312"/>
    </location>
</feature>
<dbReference type="Proteomes" id="UP000315953">
    <property type="component" value="Chromosome"/>
</dbReference>
<accession>A0A1S8KQ45</accession>
<dbReference type="EMBL" id="NAQV01000006">
    <property type="protein sequence ID" value="RAN64435.1"/>
    <property type="molecule type" value="Genomic_DNA"/>
</dbReference>
<evidence type="ECO:0000313" key="11">
    <source>
        <dbReference type="EMBL" id="OOL81857.1"/>
    </source>
</evidence>
<dbReference type="SMART" id="SM00924">
    <property type="entry name" value="MgtE_N"/>
    <property type="match status" value="1"/>
</dbReference>
<evidence type="ECO:0000313" key="15">
    <source>
        <dbReference type="Proteomes" id="UP000249099"/>
    </source>
</evidence>
<keyword evidence="4 9" id="KW-0812">Transmembrane</keyword>
<dbReference type="InterPro" id="IPR006668">
    <property type="entry name" value="Mg_transptr_MgtE_intracell_dom"/>
</dbReference>
<dbReference type="Gene3D" id="1.10.357.20">
    <property type="entry name" value="SLC41 divalent cation transporters, integral membrane domain"/>
    <property type="match status" value="1"/>
</dbReference>
<feature type="domain" description="CBS" evidence="10">
    <location>
        <begin position="141"/>
        <end position="204"/>
    </location>
</feature>
<keyword evidence="7 9" id="KW-0472">Membrane</keyword>
<evidence type="ECO:0000256" key="8">
    <source>
        <dbReference type="PROSITE-ProRule" id="PRU00703"/>
    </source>
</evidence>
<evidence type="ECO:0000313" key="13">
    <source>
        <dbReference type="EMBL" id="RAN64435.1"/>
    </source>
</evidence>
<dbReference type="KEGG" id="dpm:FNV33_01595"/>
<evidence type="ECO:0000256" key="6">
    <source>
        <dbReference type="ARBA" id="ARBA00022989"/>
    </source>
</evidence>
<organism evidence="11 14">
    <name type="scientific">Dolosigranulum pigrum</name>
    <dbReference type="NCBI Taxonomy" id="29394"/>
    <lineage>
        <taxon>Bacteria</taxon>
        <taxon>Bacillati</taxon>
        <taxon>Bacillota</taxon>
        <taxon>Bacilli</taxon>
        <taxon>Lactobacillales</taxon>
        <taxon>Carnobacteriaceae</taxon>
        <taxon>Dolosigranulum</taxon>
    </lineage>
</organism>
<dbReference type="PROSITE" id="PS51371">
    <property type="entry name" value="CBS"/>
    <property type="match status" value="2"/>
</dbReference>
<dbReference type="PANTHER" id="PTHR43773">
    <property type="entry name" value="MAGNESIUM TRANSPORTER MGTE"/>
    <property type="match status" value="1"/>
</dbReference>
<evidence type="ECO:0000313" key="16">
    <source>
        <dbReference type="Proteomes" id="UP000315953"/>
    </source>
</evidence>
<dbReference type="EMBL" id="MUYF01000003">
    <property type="protein sequence ID" value="OOL81857.1"/>
    <property type="molecule type" value="Genomic_DNA"/>
</dbReference>
<sequence>MGYLKFNKESYYNSLNSALNSGNKETFRKLFLRLHDRDQSDAFRELTADNKRKIAEYVEPLEFRDIFRMMEVEDQEAAIEHLPYQYIKDVMAQMPNDSIAYFINRSNQTKKEWVLKYLDSAKQREVLEILSYASETAGSIMTKECAVVLEHQTVEQVIEYLREIGEYAETIYYVYIVDEHHRLTGVTSLRDILMSSTDTLMKDIMIQQIVSAHVSDDQEDVLQTMKDYDLLAIPVVSEDNMMQGIITVDDMIDIMEEESTEDFHEFAGIRKQDMTDETGQKKSIIQTAFSRTPWLAIFMLIAMAIGGLTNLFEDTLQQAVLLSAFIPAIMDTAGNVGTQSLAVTISEKNLTGMTFTELLKTLRVEILAGIYMGVTSAAMMFVVINIFYRDMAIAAVVSLSLIITIVVSTILGVIIPLIVDKLGFDISVASGPFITIFADAIGLFLYFSIATILI</sequence>
<dbReference type="Pfam" id="PF01769">
    <property type="entry name" value="MgtE"/>
    <property type="match status" value="1"/>
</dbReference>
<dbReference type="SUPFAM" id="SSF54631">
    <property type="entry name" value="CBS-domain pair"/>
    <property type="match status" value="1"/>
</dbReference>
<evidence type="ECO:0000256" key="9">
    <source>
        <dbReference type="RuleBase" id="RU362011"/>
    </source>
</evidence>
<name>A0A1S8KQ45_9LACT</name>
<dbReference type="GO" id="GO:0046872">
    <property type="term" value="F:metal ion binding"/>
    <property type="evidence" value="ECO:0007669"/>
    <property type="project" value="UniProtKB-KW"/>
</dbReference>
<dbReference type="Proteomes" id="UP000249099">
    <property type="component" value="Unassembled WGS sequence"/>
</dbReference>
<dbReference type="GO" id="GO:0015095">
    <property type="term" value="F:magnesium ion transmembrane transporter activity"/>
    <property type="evidence" value="ECO:0007669"/>
    <property type="project" value="UniProtKB-UniRule"/>
</dbReference>
<dbReference type="InterPro" id="IPR006669">
    <property type="entry name" value="MgtE_transporter"/>
</dbReference>
<feature type="domain" description="CBS" evidence="10">
    <location>
        <begin position="205"/>
        <end position="261"/>
    </location>
</feature>
<dbReference type="NCBIfam" id="TIGR00400">
    <property type="entry name" value="mgtE"/>
    <property type="match status" value="1"/>
</dbReference>
<proteinExistence type="inferred from homology"/>
<feature type="transmembrane region" description="Helical" evidence="9">
    <location>
        <begin position="319"/>
        <end position="346"/>
    </location>
</feature>
<dbReference type="GO" id="GO:0005886">
    <property type="term" value="C:plasma membrane"/>
    <property type="evidence" value="ECO:0007669"/>
    <property type="project" value="UniProtKB-SubCell"/>
</dbReference>
<evidence type="ECO:0000256" key="3">
    <source>
        <dbReference type="ARBA" id="ARBA00022448"/>
    </source>
</evidence>
<dbReference type="InterPro" id="IPR000644">
    <property type="entry name" value="CBS_dom"/>
</dbReference>
<dbReference type="EMBL" id="CP041626">
    <property type="protein sequence ID" value="QDO90810.1"/>
    <property type="molecule type" value="Genomic_DNA"/>
</dbReference>
<evidence type="ECO:0000259" key="10">
    <source>
        <dbReference type="PROSITE" id="PS51371"/>
    </source>
</evidence>
<dbReference type="Proteomes" id="UP000190409">
    <property type="component" value="Unassembled WGS sequence"/>
</dbReference>
<dbReference type="CDD" id="cd04606">
    <property type="entry name" value="CBS_pair_Mg_transporter"/>
    <property type="match status" value="1"/>
</dbReference>
<keyword evidence="5 9" id="KW-0460">Magnesium</keyword>
<dbReference type="SMART" id="SM00116">
    <property type="entry name" value="CBS"/>
    <property type="match status" value="2"/>
</dbReference>
<keyword evidence="8" id="KW-0129">CBS domain</keyword>
<feature type="transmembrane region" description="Helical" evidence="9">
    <location>
        <begin position="395"/>
        <end position="419"/>
    </location>
</feature>
<keyword evidence="9" id="KW-0479">Metal-binding</keyword>
<evidence type="ECO:0000313" key="14">
    <source>
        <dbReference type="Proteomes" id="UP000190409"/>
    </source>
</evidence>
<dbReference type="InterPro" id="IPR006667">
    <property type="entry name" value="SLC41_membr_dom"/>
</dbReference>
<dbReference type="SUPFAM" id="SSF158791">
    <property type="entry name" value="MgtE N-terminal domain-like"/>
    <property type="match status" value="1"/>
</dbReference>
<evidence type="ECO:0000256" key="7">
    <source>
        <dbReference type="ARBA" id="ARBA00023136"/>
    </source>
</evidence>
<reference evidence="11 14" key="1">
    <citation type="submission" date="2017-01" db="EMBL/GenBank/DDBJ databases">
        <title>Complete Genome Sequence of Dolosigranulum pigrum isolated from a Patient with interstitial lung disease.</title>
        <authorList>
            <person name="Mukhopadhyay R."/>
            <person name="Joaquin J."/>
            <person name="Hogue R."/>
            <person name="Fitzgerald S."/>
            <person name="Jospin G."/>
            <person name="Eisen J.A."/>
            <person name="Chaturvedi V."/>
        </authorList>
    </citation>
    <scope>NUCLEOTIDE SEQUENCE [LARGE SCALE GENOMIC DNA]</scope>
    <source>
        <strain evidence="11 14">15S00348</strain>
    </source>
</reference>
<dbReference type="Gene3D" id="3.10.580.10">
    <property type="entry name" value="CBS-domain"/>
    <property type="match status" value="1"/>
</dbReference>
<feature type="transmembrane region" description="Helical" evidence="9">
    <location>
        <begin position="431"/>
        <end position="453"/>
    </location>
</feature>
<comment type="function">
    <text evidence="9">Acts as a magnesium transporter.</text>
</comment>
<keyword evidence="6 9" id="KW-1133">Transmembrane helix</keyword>
<keyword evidence="9" id="KW-1003">Cell membrane</keyword>
<dbReference type="PANTHER" id="PTHR43773:SF1">
    <property type="entry name" value="MAGNESIUM TRANSPORTER MGTE"/>
    <property type="match status" value="1"/>
</dbReference>
<dbReference type="InterPro" id="IPR036739">
    <property type="entry name" value="SLC41_membr_dom_sf"/>
</dbReference>
<evidence type="ECO:0000313" key="12">
    <source>
        <dbReference type="EMBL" id="QDO90810.1"/>
    </source>
</evidence>
<gene>
    <name evidence="12" type="primary">mgtE</name>
    <name evidence="13" type="ORF">B8A44_02315</name>
    <name evidence="11" type="ORF">BWX42_09220</name>
    <name evidence="12" type="ORF">FNV33_01595</name>
</gene>
<comment type="similarity">
    <text evidence="2 9">Belongs to the SLC41A transporter family.</text>
</comment>
<dbReference type="RefSeq" id="WP_077863229.1">
    <property type="nucleotide sequence ID" value="NZ_CP040411.1"/>
</dbReference>
<comment type="subcellular location">
    <subcellularLocation>
        <location evidence="9">Cell membrane</location>
        <topology evidence="9">Multi-pass membrane protein</topology>
    </subcellularLocation>
    <subcellularLocation>
        <location evidence="1">Membrane</location>
        <topology evidence="1">Multi-pass membrane protein</topology>
    </subcellularLocation>
</comment>
<dbReference type="Pfam" id="PF00571">
    <property type="entry name" value="CBS"/>
    <property type="match status" value="2"/>
</dbReference>
<evidence type="ECO:0000256" key="4">
    <source>
        <dbReference type="ARBA" id="ARBA00022692"/>
    </source>
</evidence>
<keyword evidence="3 9" id="KW-0813">Transport</keyword>
<dbReference type="InterPro" id="IPR038076">
    <property type="entry name" value="MgtE_N_sf"/>
</dbReference>
<protein>
    <recommendedName>
        <fullName evidence="9">Magnesium transporter MgtE</fullName>
    </recommendedName>
</protein>
<dbReference type="AlphaFoldDB" id="A0A1S8KQ45"/>
<dbReference type="SUPFAM" id="SSF161093">
    <property type="entry name" value="MgtE membrane domain-like"/>
    <property type="match status" value="1"/>
</dbReference>
<dbReference type="InterPro" id="IPR046342">
    <property type="entry name" value="CBS_dom_sf"/>
</dbReference>